<dbReference type="PROSITE" id="PS50026">
    <property type="entry name" value="EGF_3"/>
    <property type="match status" value="2"/>
</dbReference>
<keyword evidence="7" id="KW-0472">Membrane</keyword>
<dbReference type="GO" id="GO:0016020">
    <property type="term" value="C:membrane"/>
    <property type="evidence" value="ECO:0007669"/>
    <property type="project" value="InterPro"/>
</dbReference>
<dbReference type="GO" id="GO:0030154">
    <property type="term" value="P:cell differentiation"/>
    <property type="evidence" value="ECO:0007669"/>
    <property type="project" value="UniProtKB-KW"/>
</dbReference>
<evidence type="ECO:0000256" key="5">
    <source>
        <dbReference type="ARBA" id="ARBA00023157"/>
    </source>
</evidence>
<name>A0A915EYM7_9CEST</name>
<dbReference type="SMART" id="SM00051">
    <property type="entry name" value="DSL"/>
    <property type="match status" value="1"/>
</dbReference>
<organism evidence="9 10">
    <name type="scientific">Echinococcus canadensis</name>
    <dbReference type="NCBI Taxonomy" id="519352"/>
    <lineage>
        <taxon>Eukaryota</taxon>
        <taxon>Metazoa</taxon>
        <taxon>Spiralia</taxon>
        <taxon>Lophotrochozoa</taxon>
        <taxon>Platyhelminthes</taxon>
        <taxon>Cestoda</taxon>
        <taxon>Eucestoda</taxon>
        <taxon>Cyclophyllidea</taxon>
        <taxon>Taeniidae</taxon>
        <taxon>Echinococcus</taxon>
        <taxon>Echinococcus canadensis group</taxon>
    </lineage>
</organism>
<evidence type="ECO:0000256" key="4">
    <source>
        <dbReference type="ARBA" id="ARBA00022782"/>
    </source>
</evidence>
<dbReference type="GO" id="GO:0007154">
    <property type="term" value="P:cell communication"/>
    <property type="evidence" value="ECO:0007669"/>
    <property type="project" value="InterPro"/>
</dbReference>
<evidence type="ECO:0000313" key="9">
    <source>
        <dbReference type="Proteomes" id="UP000887562"/>
    </source>
</evidence>
<feature type="domain" description="EGF-like" evidence="8">
    <location>
        <begin position="355"/>
        <end position="394"/>
    </location>
</feature>
<dbReference type="FunFam" id="2.10.25.10:FF:000118">
    <property type="entry name" value="protein delta homolog 2"/>
    <property type="match status" value="1"/>
</dbReference>
<keyword evidence="1" id="KW-0217">Developmental protein</keyword>
<feature type="domain" description="EGF-like" evidence="8">
    <location>
        <begin position="306"/>
        <end position="347"/>
    </location>
</feature>
<protein>
    <submittedName>
        <fullName evidence="10">EGF-like domain-containing protein</fullName>
    </submittedName>
</protein>
<feature type="disulfide bond" evidence="6">
    <location>
        <begin position="384"/>
        <end position="393"/>
    </location>
</feature>
<dbReference type="SUPFAM" id="SSF57196">
    <property type="entry name" value="EGF/Laminin"/>
    <property type="match status" value="1"/>
</dbReference>
<accession>A0A915EYM7</accession>
<dbReference type="PROSITE" id="PS00022">
    <property type="entry name" value="EGF_1"/>
    <property type="match status" value="2"/>
</dbReference>
<dbReference type="AlphaFoldDB" id="A0A915EYM7"/>
<evidence type="ECO:0000256" key="2">
    <source>
        <dbReference type="ARBA" id="ARBA00022536"/>
    </source>
</evidence>
<dbReference type="Gene3D" id="2.10.25.10">
    <property type="entry name" value="Laminin"/>
    <property type="match status" value="2"/>
</dbReference>
<dbReference type="InterPro" id="IPR000742">
    <property type="entry name" value="EGF"/>
</dbReference>
<keyword evidence="4" id="KW-0221">Differentiation</keyword>
<dbReference type="Pfam" id="PF00008">
    <property type="entry name" value="EGF"/>
    <property type="match status" value="1"/>
</dbReference>
<dbReference type="PANTHER" id="PTHR24049">
    <property type="entry name" value="CRUMBS FAMILY MEMBER"/>
    <property type="match status" value="1"/>
</dbReference>
<dbReference type="WBParaSite" id="maker-E.canG7_contigs_3605-snap-gene-0.6-mRNA-1">
    <property type="protein sequence ID" value="maker-E.canG7_contigs_3605-snap-gene-0.6-mRNA-1"/>
    <property type="gene ID" value="EcG7_08988"/>
</dbReference>
<dbReference type="CDD" id="cd00054">
    <property type="entry name" value="EGF_CA"/>
    <property type="match status" value="1"/>
</dbReference>
<evidence type="ECO:0000256" key="7">
    <source>
        <dbReference type="SAM" id="Phobius"/>
    </source>
</evidence>
<dbReference type="InterPro" id="IPR000152">
    <property type="entry name" value="EGF-type_Asp/Asn_hydroxyl_site"/>
</dbReference>
<evidence type="ECO:0000256" key="3">
    <source>
        <dbReference type="ARBA" id="ARBA00022737"/>
    </source>
</evidence>
<keyword evidence="5 6" id="KW-1015">Disulfide bond</keyword>
<keyword evidence="9" id="KW-1185">Reference proteome</keyword>
<evidence type="ECO:0000313" key="10">
    <source>
        <dbReference type="WBParaSite" id="maker-E.canG7_contigs_3605-snap-gene-0.6-mRNA-1"/>
    </source>
</evidence>
<evidence type="ECO:0000259" key="8">
    <source>
        <dbReference type="PROSITE" id="PS50026"/>
    </source>
</evidence>
<keyword evidence="7" id="KW-0812">Transmembrane</keyword>
<dbReference type="Proteomes" id="UP000887562">
    <property type="component" value="Unplaced"/>
</dbReference>
<comment type="caution">
    <text evidence="6">Lacks conserved residue(s) required for the propagation of feature annotation.</text>
</comment>
<feature type="disulfide bond" evidence="6">
    <location>
        <begin position="337"/>
        <end position="346"/>
    </location>
</feature>
<proteinExistence type="predicted"/>
<feature type="transmembrane region" description="Helical" evidence="7">
    <location>
        <begin position="403"/>
        <end position="425"/>
    </location>
</feature>
<sequence length="462" mass="51573">MTVITQCKNRLFMNVISLSKLIMPSRTNRELQHTGLPLSHGWIQMETTLLFLFALVSMPLAAIPKELVGEVKLSFFFESEDGRLPQGQTCDPWPYTSCDIYLTICVTSQGDGYALISCFTRLIDEVTDVILFLVLLRSCNIYFHRTGLWKDANVGQAAVAFPLRAPVSESLDVFVEAWDEDTSDRPDPIAKFRGNLNVAEMQNTPSAFLMMREDANFVNKVRLESYGHIICARFHYGGDCSRKCIPDPERYACDVNGYKKCRRGVECDQRDYCLNHTCAEFAECKNTLSGFECWCFQSKGPECHFGYDPCAPELKTCSGHGSCTPAGRYNLSFKCNCDVDWEGQRCNQRRPSCLVALETNRTLCQNGGKCRDLSGNVGAYICVCPSGWWGKHCEKRTAVVYKLALLITVIVGICLVILTLVGFVLHHRKPSFAYMSSAQLSKQRLNCPSSGSGPGDCAASLL</sequence>
<dbReference type="PROSITE" id="PS00010">
    <property type="entry name" value="ASX_HYDROXYL"/>
    <property type="match status" value="1"/>
</dbReference>
<dbReference type="SMART" id="SM00181">
    <property type="entry name" value="EGF"/>
    <property type="match status" value="2"/>
</dbReference>
<dbReference type="PROSITE" id="PS01186">
    <property type="entry name" value="EGF_2"/>
    <property type="match status" value="1"/>
</dbReference>
<reference evidence="10" key="1">
    <citation type="submission" date="2022-11" db="UniProtKB">
        <authorList>
            <consortium name="WormBaseParasite"/>
        </authorList>
    </citation>
    <scope>IDENTIFICATION</scope>
</reference>
<evidence type="ECO:0000256" key="1">
    <source>
        <dbReference type="ARBA" id="ARBA00022473"/>
    </source>
</evidence>
<evidence type="ECO:0000256" key="6">
    <source>
        <dbReference type="PROSITE-ProRule" id="PRU00076"/>
    </source>
</evidence>
<dbReference type="InterPro" id="IPR051022">
    <property type="entry name" value="Notch_Cell-Fate_Det"/>
</dbReference>
<keyword evidence="3" id="KW-0677">Repeat</keyword>
<dbReference type="InterPro" id="IPR001774">
    <property type="entry name" value="DSL"/>
</dbReference>
<keyword evidence="2 6" id="KW-0245">EGF-like domain</keyword>
<keyword evidence="7" id="KW-1133">Transmembrane helix</keyword>